<evidence type="ECO:0000313" key="1">
    <source>
        <dbReference type="EMBL" id="KAE9534188.1"/>
    </source>
</evidence>
<accession>A0A6G0TM32</accession>
<comment type="caution">
    <text evidence="1">The sequence shown here is derived from an EMBL/GenBank/DDBJ whole genome shotgun (WGS) entry which is preliminary data.</text>
</comment>
<protein>
    <submittedName>
        <fullName evidence="1">Uncharacterized protein</fullName>
    </submittedName>
</protein>
<organism evidence="1 2">
    <name type="scientific">Aphis glycines</name>
    <name type="common">Soybean aphid</name>
    <dbReference type="NCBI Taxonomy" id="307491"/>
    <lineage>
        <taxon>Eukaryota</taxon>
        <taxon>Metazoa</taxon>
        <taxon>Ecdysozoa</taxon>
        <taxon>Arthropoda</taxon>
        <taxon>Hexapoda</taxon>
        <taxon>Insecta</taxon>
        <taxon>Pterygota</taxon>
        <taxon>Neoptera</taxon>
        <taxon>Paraneoptera</taxon>
        <taxon>Hemiptera</taxon>
        <taxon>Sternorrhyncha</taxon>
        <taxon>Aphidomorpha</taxon>
        <taxon>Aphidoidea</taxon>
        <taxon>Aphididae</taxon>
        <taxon>Aphidini</taxon>
        <taxon>Aphis</taxon>
        <taxon>Aphis</taxon>
    </lineage>
</organism>
<keyword evidence="2" id="KW-1185">Reference proteome</keyword>
<evidence type="ECO:0000313" key="2">
    <source>
        <dbReference type="Proteomes" id="UP000475862"/>
    </source>
</evidence>
<dbReference type="Proteomes" id="UP000475862">
    <property type="component" value="Unassembled WGS sequence"/>
</dbReference>
<dbReference type="AlphaFoldDB" id="A0A6G0TM32"/>
<gene>
    <name evidence="1" type="ORF">AGLY_008695</name>
</gene>
<name>A0A6G0TM32_APHGL</name>
<reference evidence="1 2" key="1">
    <citation type="submission" date="2019-08" db="EMBL/GenBank/DDBJ databases">
        <title>The genome of the soybean aphid Biotype 1, its phylome, world population structure and adaptation to the North American continent.</title>
        <authorList>
            <person name="Giordano R."/>
            <person name="Donthu R.K."/>
            <person name="Hernandez A.G."/>
            <person name="Wright C.L."/>
            <person name="Zimin A.V."/>
        </authorList>
    </citation>
    <scope>NUCLEOTIDE SEQUENCE [LARGE SCALE GENOMIC DNA]</scope>
    <source>
        <tissue evidence="1">Whole aphids</tissue>
    </source>
</reference>
<dbReference type="EMBL" id="VYZN01000029">
    <property type="protein sequence ID" value="KAE9534188.1"/>
    <property type="molecule type" value="Genomic_DNA"/>
</dbReference>
<sequence length="187" mass="21663">MAAGRFMMSETSKYRTLLRLLKFCPLSRGVRYLVVSIFRKCEECGNAFRIQCRINREEPKNAISTSVFTYDKVRREAKIFPTPCLNSSTRATQNHKKIYNLLKYNSILISPKNHKLIDFAYSCGIEILYQLQIHIIHDIALKKSGQVGNHSAVKQMVPEHLSMVTYFTTKPYIIRQGRCVVLNKIEK</sequence>
<proteinExistence type="predicted"/>